<dbReference type="PANTHER" id="PTHR30591">
    <property type="entry name" value="RECBCD ENZYME SUBUNIT RECC"/>
    <property type="match status" value="1"/>
</dbReference>
<keyword evidence="7 10" id="KW-0067">ATP-binding</keyword>
<organism evidence="12 13">
    <name type="scientific">Chitinophaga terrae</name>
    <name type="common">ex Kim and Jung 2007</name>
    <dbReference type="NCBI Taxonomy" id="408074"/>
    <lineage>
        <taxon>Bacteria</taxon>
        <taxon>Pseudomonadati</taxon>
        <taxon>Bacteroidota</taxon>
        <taxon>Chitinophagia</taxon>
        <taxon>Chitinophagales</taxon>
        <taxon>Chitinophagaceae</taxon>
        <taxon>Chitinophaga</taxon>
    </lineage>
</organism>
<dbReference type="GO" id="GO:0009338">
    <property type="term" value="C:exodeoxyribonuclease V complex"/>
    <property type="evidence" value="ECO:0007669"/>
    <property type="project" value="InterPro"/>
</dbReference>
<comment type="subunit">
    <text evidence="10">Heterotrimer of RecB, RecC and RecD. All subunits contribute to DNA-binding.</text>
</comment>
<dbReference type="GO" id="GO:0003677">
    <property type="term" value="F:DNA binding"/>
    <property type="evidence" value="ECO:0007669"/>
    <property type="project" value="UniProtKB-UniRule"/>
</dbReference>
<evidence type="ECO:0000256" key="8">
    <source>
        <dbReference type="ARBA" id="ARBA00023125"/>
    </source>
</evidence>
<evidence type="ECO:0000256" key="7">
    <source>
        <dbReference type="ARBA" id="ARBA00022840"/>
    </source>
</evidence>
<keyword evidence="5 10" id="KW-0347">Helicase</keyword>
<name>A0A1H4DYF0_9BACT</name>
<keyword evidence="1 10" id="KW-0540">Nuclease</keyword>
<keyword evidence="13" id="KW-1185">Reference proteome</keyword>
<keyword evidence="9 10" id="KW-0234">DNA repair</keyword>
<dbReference type="EMBL" id="FNRL01000015">
    <property type="protein sequence ID" value="SEA77607.1"/>
    <property type="molecule type" value="Genomic_DNA"/>
</dbReference>
<dbReference type="GO" id="GO:0003678">
    <property type="term" value="F:DNA helicase activity"/>
    <property type="evidence" value="ECO:0007669"/>
    <property type="project" value="UniProtKB-UniRule"/>
</dbReference>
<evidence type="ECO:0000313" key="12">
    <source>
        <dbReference type="EMBL" id="SEA77607.1"/>
    </source>
</evidence>
<evidence type="ECO:0000256" key="9">
    <source>
        <dbReference type="ARBA" id="ARBA00023204"/>
    </source>
</evidence>
<dbReference type="NCBIfam" id="TIGR01450">
    <property type="entry name" value="recC"/>
    <property type="match status" value="1"/>
</dbReference>
<dbReference type="PANTHER" id="PTHR30591:SF1">
    <property type="entry name" value="RECBCD ENZYME SUBUNIT RECC"/>
    <property type="match status" value="1"/>
</dbReference>
<feature type="domain" description="RecC C-terminal" evidence="11">
    <location>
        <begin position="778"/>
        <end position="990"/>
    </location>
</feature>
<keyword evidence="4 10" id="KW-0378">Hydrolase</keyword>
<dbReference type="GO" id="GO:0008854">
    <property type="term" value="F:exodeoxyribonuclease V activity"/>
    <property type="evidence" value="ECO:0007669"/>
    <property type="project" value="InterPro"/>
</dbReference>
<evidence type="ECO:0000256" key="3">
    <source>
        <dbReference type="ARBA" id="ARBA00022763"/>
    </source>
</evidence>
<gene>
    <name evidence="10" type="primary">recC</name>
    <name evidence="12" type="ORF">SAMN05660909_03394</name>
</gene>
<keyword evidence="3 10" id="KW-0227">DNA damage</keyword>
<comment type="similarity">
    <text evidence="10">Belongs to the RecC family.</text>
</comment>
<keyword evidence="6 10" id="KW-0269">Exonuclease</keyword>
<dbReference type="Gene3D" id="3.40.50.10930">
    <property type="match status" value="1"/>
</dbReference>
<evidence type="ECO:0000313" key="13">
    <source>
        <dbReference type="Proteomes" id="UP000199656"/>
    </source>
</evidence>
<dbReference type="AlphaFoldDB" id="A0A1H4DYF0"/>
<evidence type="ECO:0000256" key="10">
    <source>
        <dbReference type="HAMAP-Rule" id="MF_01486"/>
    </source>
</evidence>
<comment type="miscellaneous">
    <text evidence="10">In the RecBCD complex, RecB has a slow 3'-5' helicase, an exonuclease activity and loads RecA onto ssDNA, RecD has a fast 5'-3' helicase activity, while RecC stimulates the ATPase and processivity of the RecB helicase and contributes to recognition of the Chi site.</text>
</comment>
<dbReference type="GO" id="GO:0000724">
    <property type="term" value="P:double-strand break repair via homologous recombination"/>
    <property type="evidence" value="ECO:0007669"/>
    <property type="project" value="UniProtKB-UniRule"/>
</dbReference>
<keyword evidence="2 10" id="KW-0547">Nucleotide-binding</keyword>
<keyword evidence="8 10" id="KW-0238">DNA-binding</keyword>
<evidence type="ECO:0000259" key="11">
    <source>
        <dbReference type="Pfam" id="PF17946"/>
    </source>
</evidence>
<dbReference type="RefSeq" id="WP_089763126.1">
    <property type="nucleotide sequence ID" value="NZ_BKAT01000026.1"/>
</dbReference>
<dbReference type="GO" id="GO:0005524">
    <property type="term" value="F:ATP binding"/>
    <property type="evidence" value="ECO:0007669"/>
    <property type="project" value="UniProtKB-UniRule"/>
</dbReference>
<evidence type="ECO:0000256" key="6">
    <source>
        <dbReference type="ARBA" id="ARBA00022839"/>
    </source>
</evidence>
<dbReference type="HAMAP" id="MF_01486">
    <property type="entry name" value="RecC"/>
    <property type="match status" value="1"/>
</dbReference>
<dbReference type="InterPro" id="IPR011335">
    <property type="entry name" value="Restrct_endonuc-II-like"/>
</dbReference>
<evidence type="ECO:0000256" key="5">
    <source>
        <dbReference type="ARBA" id="ARBA00022806"/>
    </source>
</evidence>
<sequence>MALYLKVSNSLTNLAAGLAENLQQAGNSVFQPHYIITQTEGMNNWLKLQLADRLGITANCRFMKPNDLLHQLYMLLGGPYSEVLSPQNLSWLIFKLLGQEEFIAKFPKVAAYYVTEQADSDLKRMSLAEKVADLFDQYQVYRPEMIQAWTNTDTPDLASAGWQHWLWVKVKQLSGGSLPDKTIVGNFILDALKSNTAKTGLKSRIPAVHLFGLSIITAYHVKILHELSGYLDVYFHIINPAPTMFWFDDRNEKQIARWRQKGLDDLEDPQAGNALLTGWGRIIQDTFSLFFAYDAFINAYEEIDTDEPVPDSLLHKIQYDIYSAATANRQLIKQADLNDGSLTINNCYTIAREVEVLYNYLVHLVDKKQEVLSPRDIVVMVSDIDAYAPYIKAVFNHAPYRFRYTIADESYTDNDNLFNALHALLTISEEGFRAEAVMQLLDFTYIRNRFNISDPVRIRKIIEAANIRFGIQGVQSEETHLVSWQYGIQRIMYGICMSGEEEYGFGIDSFYPLDITEGSDAHEIIRFCHFAEVLMSSILDRRRARTIVEWVAYTEKLLHNLVFEPLDEVDEDYNTLIRELTSYNALNQFMSEKVTYDVFSHSFLETLTGTTRTGLFANGGITFCSLIPMRSIPFKVVALMGLNYDKFPRKEQRSSFNLMAQQRQRGDRNVKENDKHLFLETLLSAKEYLYISYIGKNAKDNSDLPPSVLVDELIDYIESGAKNIEKVRDQLVTLQPLQSFSRKYQMADEKLYTYLNTKGPARSSFILKEKILTPVTFEEIGIEELVSFFKNPFRAFYNKVLGISYNDRQLLLNETEIFSLDNLQKWKVRNELLPLPETTIVPLQNTLLKKGRLPLRNMATVAMQQVNEEIAPLRPFYEEGTQGKPEKQITIELPVDGSVIRGNLKQVYDQTLVQVSWSKKEEKYLIEAYLKYLLGAAAGQVSDLYFISGALKGAAFRSEKLDQQTAMDRLEKIVQLYKAGLTEVISFIPDLKFSDKELANLDPAVFLKKVEKCIEGGDDPYINQAFEQGVFNAENAVQQYISVYDLLIKPIRELLPLYTETEDKK</sequence>
<reference evidence="13" key="1">
    <citation type="submission" date="2016-10" db="EMBL/GenBank/DDBJ databases">
        <authorList>
            <person name="Varghese N."/>
            <person name="Submissions S."/>
        </authorList>
    </citation>
    <scope>NUCLEOTIDE SEQUENCE [LARGE SCALE GENOMIC DNA]</scope>
    <source>
        <strain evidence="13">DSM 23920</strain>
    </source>
</reference>
<evidence type="ECO:0000256" key="1">
    <source>
        <dbReference type="ARBA" id="ARBA00022722"/>
    </source>
</evidence>
<dbReference type="InterPro" id="IPR041500">
    <property type="entry name" value="RecC_C"/>
</dbReference>
<dbReference type="OrthoDB" id="9762834at2"/>
<evidence type="ECO:0000256" key="2">
    <source>
        <dbReference type="ARBA" id="ARBA00022741"/>
    </source>
</evidence>
<dbReference type="PIRSF" id="PIRSF000980">
    <property type="entry name" value="RecC"/>
    <property type="match status" value="1"/>
</dbReference>
<dbReference type="SUPFAM" id="SSF52540">
    <property type="entry name" value="P-loop containing nucleoside triphosphate hydrolases"/>
    <property type="match status" value="2"/>
</dbReference>
<dbReference type="Pfam" id="PF17946">
    <property type="entry name" value="RecC_C"/>
    <property type="match status" value="1"/>
</dbReference>
<dbReference type="Proteomes" id="UP000199656">
    <property type="component" value="Unassembled WGS sequence"/>
</dbReference>
<dbReference type="InterPro" id="IPR006697">
    <property type="entry name" value="RecC"/>
</dbReference>
<dbReference type="Gene3D" id="3.40.50.300">
    <property type="entry name" value="P-loop containing nucleotide triphosphate hydrolases"/>
    <property type="match status" value="2"/>
</dbReference>
<evidence type="ECO:0000256" key="4">
    <source>
        <dbReference type="ARBA" id="ARBA00022801"/>
    </source>
</evidence>
<proteinExistence type="inferred from homology"/>
<accession>A0A1H4DYF0</accession>
<dbReference type="Pfam" id="PF04257">
    <property type="entry name" value="Exonuc_V_gamma"/>
    <property type="match status" value="1"/>
</dbReference>
<dbReference type="STRING" id="408074.SAMN05660909_03394"/>
<dbReference type="Gene3D" id="1.10.10.990">
    <property type="match status" value="1"/>
</dbReference>
<dbReference type="InterPro" id="IPR013986">
    <property type="entry name" value="DExx_box_DNA_helicase_dom_sf"/>
</dbReference>
<protein>
    <recommendedName>
        <fullName evidence="10">RecBCD enzyme subunit RecC</fullName>
    </recommendedName>
    <alternativeName>
        <fullName evidence="10">Exonuclease V subunit RecC</fullName>
        <shortName evidence="10">ExoV subunit RecC</shortName>
    </alternativeName>
    <alternativeName>
        <fullName evidence="10">Helicase/nuclease RecBCD subunit RecC</fullName>
    </alternativeName>
</protein>
<comment type="function">
    <text evidence="10">A helicase/nuclease that prepares dsDNA breaks (DSB) for recombinational DNA repair. Binds to DSBs and unwinds DNA via a highly rapid and processive ATP-dependent bidirectional helicase activity. Unwinds dsDNA until it encounters a Chi (crossover hotspot instigator) sequence from the 3' direction. Cuts ssDNA a few nucleotides 3' to the Chi site. The properties and activities of the enzyme are changed at Chi. The Chi-altered holoenzyme produces a long 3'-ssDNA overhang and facilitates RecA-binding to the ssDNA for homologous DNA recombination and repair. Holoenzyme degrades any linearized DNA that is unable to undergo homologous recombination. In the holoenzyme this subunit recognizes the wild-type Chi sequence, and when added to isolated RecB increases its ATP-dependent helicase processivity.</text>
</comment>
<dbReference type="SUPFAM" id="SSF52980">
    <property type="entry name" value="Restriction endonuclease-like"/>
    <property type="match status" value="1"/>
</dbReference>
<dbReference type="InterPro" id="IPR027417">
    <property type="entry name" value="P-loop_NTPase"/>
</dbReference>
<dbReference type="Gene3D" id="1.10.10.160">
    <property type="match status" value="1"/>
</dbReference>